<proteinExistence type="predicted"/>
<dbReference type="InterPro" id="IPR001173">
    <property type="entry name" value="Glyco_trans_2-like"/>
</dbReference>
<dbReference type="Proteomes" id="UP000183385">
    <property type="component" value="Unassembled WGS sequence"/>
</dbReference>
<keyword evidence="5" id="KW-1185">Reference proteome</keyword>
<keyword evidence="1" id="KW-0472">Membrane</keyword>
<keyword evidence="1" id="KW-1003">Cell membrane</keyword>
<name>A0AAQ1HMA4_9PSED</name>
<dbReference type="GO" id="GO:0016758">
    <property type="term" value="F:hexosyltransferase activity"/>
    <property type="evidence" value="ECO:0007669"/>
    <property type="project" value="UniProtKB-ARBA"/>
</dbReference>
<evidence type="ECO:0000259" key="3">
    <source>
        <dbReference type="Pfam" id="PF00535"/>
    </source>
</evidence>
<dbReference type="AlphaFoldDB" id="A0AAQ1HMA4"/>
<evidence type="ECO:0000313" key="5">
    <source>
        <dbReference type="Proteomes" id="UP000183385"/>
    </source>
</evidence>
<feature type="region of interest" description="Disordered" evidence="2">
    <location>
        <begin position="1"/>
        <end position="20"/>
    </location>
</feature>
<gene>
    <name evidence="4" type="ORF">SAMN05216577_110101</name>
</gene>
<keyword evidence="1" id="KW-0997">Cell inner membrane</keyword>
<protein>
    <submittedName>
        <fullName evidence="4">Glycosyltransferase involved in cell wall bisynthesis</fullName>
    </submittedName>
</protein>
<dbReference type="Gene3D" id="3.90.550.10">
    <property type="entry name" value="Spore Coat Polysaccharide Biosynthesis Protein SpsA, Chain A"/>
    <property type="match status" value="1"/>
</dbReference>
<accession>A0AAQ1HMA4</accession>
<evidence type="ECO:0000256" key="2">
    <source>
        <dbReference type="SAM" id="MobiDB-lite"/>
    </source>
</evidence>
<dbReference type="PANTHER" id="PTHR22916:SF3">
    <property type="entry name" value="UDP-GLCNAC:BETAGAL BETA-1,3-N-ACETYLGLUCOSAMINYLTRANSFERASE-LIKE PROTEIN 1"/>
    <property type="match status" value="1"/>
</dbReference>
<dbReference type="CDD" id="cd04196">
    <property type="entry name" value="GT_2_like_d"/>
    <property type="match status" value="1"/>
</dbReference>
<feature type="domain" description="Glycosyltransferase 2-like" evidence="3">
    <location>
        <begin position="25"/>
        <end position="135"/>
    </location>
</feature>
<organism evidence="4 5">
    <name type="scientific">Pseudomonas citronellolis</name>
    <dbReference type="NCBI Taxonomy" id="53408"/>
    <lineage>
        <taxon>Bacteria</taxon>
        <taxon>Pseudomonadati</taxon>
        <taxon>Pseudomonadota</taxon>
        <taxon>Gammaproteobacteria</taxon>
        <taxon>Pseudomonadales</taxon>
        <taxon>Pseudomonadaceae</taxon>
        <taxon>Pseudomonas</taxon>
    </lineage>
</organism>
<reference evidence="4 5" key="1">
    <citation type="submission" date="2016-10" db="EMBL/GenBank/DDBJ databases">
        <authorList>
            <person name="Varghese N."/>
            <person name="Submissions S."/>
        </authorList>
    </citation>
    <scope>NUCLEOTIDE SEQUENCE [LARGE SCALE GENOMIC DNA]</scope>
    <source>
        <strain evidence="4 5">LMG 18378</strain>
    </source>
</reference>
<evidence type="ECO:0000256" key="1">
    <source>
        <dbReference type="ARBA" id="ARBA00022519"/>
    </source>
</evidence>
<comment type="caution">
    <text evidence="4">The sequence shown here is derived from an EMBL/GenBank/DDBJ whole genome shotgun (WGS) entry which is preliminary data.</text>
</comment>
<dbReference type="EMBL" id="FOLS01000010">
    <property type="protein sequence ID" value="SFC76958.1"/>
    <property type="molecule type" value="Genomic_DNA"/>
</dbReference>
<feature type="compositionally biased region" description="Polar residues" evidence="2">
    <location>
        <begin position="1"/>
        <end position="19"/>
    </location>
</feature>
<dbReference type="SUPFAM" id="SSF53448">
    <property type="entry name" value="Nucleotide-diphospho-sugar transferases"/>
    <property type="match status" value="1"/>
</dbReference>
<dbReference type="PANTHER" id="PTHR22916">
    <property type="entry name" value="GLYCOSYLTRANSFERASE"/>
    <property type="match status" value="1"/>
</dbReference>
<sequence>MLTSSPSASPPKGQSSPSASERVAILLSTYNGERFLAEQLDSLIAQTHKDWTIYASDDGSSDATLDILAKYRAQLGDDRLVIVQGPRQGFAANFLSLLAREEIQAPYFAFCDQDDLWIPERLAMGLDWMRGLPADRPALFCSRTQLIDSGGKPIGLSPLFLRPPTFENALVQSIAGGNTMLFNASTRELLRQTPKGEHIISHDWWTYLLVTGCGGHVSYDPRPTVDYRQHGRNLVGSNASLQERAVRVCKMFKGTFREWMDANLHALTVFRPYLTPDHQLTLQLFEQARASALPKRLQLIRKSGVHRQSPLGTLGLTAAAILHRI</sequence>
<evidence type="ECO:0000313" key="4">
    <source>
        <dbReference type="EMBL" id="SFC76958.1"/>
    </source>
</evidence>
<dbReference type="InterPro" id="IPR029044">
    <property type="entry name" value="Nucleotide-diphossugar_trans"/>
</dbReference>
<dbReference type="Pfam" id="PF00535">
    <property type="entry name" value="Glycos_transf_2"/>
    <property type="match status" value="1"/>
</dbReference>